<dbReference type="Proteomes" id="UP000281406">
    <property type="component" value="Unassembled WGS sequence"/>
</dbReference>
<organism evidence="2 3">
    <name type="scientific">Anabarilius grahami</name>
    <name type="common">Kanglang fish</name>
    <name type="synonym">Barilius grahami</name>
    <dbReference type="NCBI Taxonomy" id="495550"/>
    <lineage>
        <taxon>Eukaryota</taxon>
        <taxon>Metazoa</taxon>
        <taxon>Chordata</taxon>
        <taxon>Craniata</taxon>
        <taxon>Vertebrata</taxon>
        <taxon>Euteleostomi</taxon>
        <taxon>Actinopterygii</taxon>
        <taxon>Neopterygii</taxon>
        <taxon>Teleostei</taxon>
        <taxon>Ostariophysi</taxon>
        <taxon>Cypriniformes</taxon>
        <taxon>Xenocyprididae</taxon>
        <taxon>Xenocypridinae</taxon>
        <taxon>Xenocypridinae incertae sedis</taxon>
        <taxon>Anabarilius</taxon>
    </lineage>
</organism>
<reference evidence="2 3" key="1">
    <citation type="submission" date="2018-10" db="EMBL/GenBank/DDBJ databases">
        <title>Genome assembly for a Yunnan-Guizhou Plateau 3E fish, Anabarilius grahami (Regan), and its evolutionary and genetic applications.</title>
        <authorList>
            <person name="Jiang W."/>
        </authorList>
    </citation>
    <scope>NUCLEOTIDE SEQUENCE [LARGE SCALE GENOMIC DNA]</scope>
    <source>
        <strain evidence="2">AG-KIZ</strain>
        <tissue evidence="2">Muscle</tissue>
    </source>
</reference>
<feature type="compositionally biased region" description="Polar residues" evidence="1">
    <location>
        <begin position="104"/>
        <end position="113"/>
    </location>
</feature>
<feature type="region of interest" description="Disordered" evidence="1">
    <location>
        <begin position="53"/>
        <end position="75"/>
    </location>
</feature>
<dbReference type="EMBL" id="RJVU01051519">
    <property type="protein sequence ID" value="ROL41676.1"/>
    <property type="molecule type" value="Genomic_DNA"/>
</dbReference>
<keyword evidence="3" id="KW-1185">Reference proteome</keyword>
<evidence type="ECO:0000313" key="2">
    <source>
        <dbReference type="EMBL" id="ROL41676.1"/>
    </source>
</evidence>
<accession>A0A3N0Y653</accession>
<gene>
    <name evidence="2" type="ORF">DPX16_9267</name>
</gene>
<comment type="caution">
    <text evidence="2">The sequence shown here is derived from an EMBL/GenBank/DDBJ whole genome shotgun (WGS) entry which is preliminary data.</text>
</comment>
<protein>
    <submittedName>
        <fullName evidence="2">Uncharacterized protein</fullName>
    </submittedName>
</protein>
<dbReference type="AlphaFoldDB" id="A0A3N0Y653"/>
<evidence type="ECO:0000313" key="3">
    <source>
        <dbReference type="Proteomes" id="UP000281406"/>
    </source>
</evidence>
<feature type="region of interest" description="Disordered" evidence="1">
    <location>
        <begin position="93"/>
        <end position="114"/>
    </location>
</feature>
<name>A0A3N0Y653_ANAGA</name>
<sequence length="233" mass="25192">MDCKFTALTRERLPLLEYTARFCQLAQCTSFDDGTINSLYWAGANYHQLRPLQNLSPAHSSPSTAQRDNQQPPQTGCPSLASLTCCASRPHHPYSSVRGKWRSSLPTPSLQTTDSEHRLCLGQMSPFHRHGLAGRPSTPMSSSGSALPQAPPQLSVAPISPHPSANPLQPRGLSLWLRHRIRSLQHRSVHRLSVCAKGSTSIGSFAGPHGAVEALTTMAPPSSNVAKDCAFVV</sequence>
<proteinExistence type="predicted"/>
<evidence type="ECO:0000256" key="1">
    <source>
        <dbReference type="SAM" id="MobiDB-lite"/>
    </source>
</evidence>
<feature type="region of interest" description="Disordered" evidence="1">
    <location>
        <begin position="127"/>
        <end position="165"/>
    </location>
</feature>